<dbReference type="Proteomes" id="UP000812013">
    <property type="component" value="Unassembled WGS sequence"/>
</dbReference>
<feature type="transmembrane region" description="Helical" evidence="2">
    <location>
        <begin position="80"/>
        <end position="104"/>
    </location>
</feature>
<organism evidence="3 4">
    <name type="scientific">Streptomyces bambusae</name>
    <dbReference type="NCBI Taxonomy" id="1550616"/>
    <lineage>
        <taxon>Bacteria</taxon>
        <taxon>Bacillati</taxon>
        <taxon>Actinomycetota</taxon>
        <taxon>Actinomycetes</taxon>
        <taxon>Kitasatosporales</taxon>
        <taxon>Streptomycetaceae</taxon>
        <taxon>Streptomyces</taxon>
    </lineage>
</organism>
<feature type="transmembrane region" description="Helical" evidence="2">
    <location>
        <begin position="31"/>
        <end position="49"/>
    </location>
</feature>
<keyword evidence="2" id="KW-1133">Transmembrane helix</keyword>
<keyword evidence="4" id="KW-1185">Reference proteome</keyword>
<keyword evidence="2" id="KW-0812">Transmembrane</keyword>
<dbReference type="EMBL" id="WTFF01000068">
    <property type="protein sequence ID" value="MBW5482673.1"/>
    <property type="molecule type" value="Genomic_DNA"/>
</dbReference>
<accession>A0ABS6Z634</accession>
<evidence type="ECO:0000313" key="4">
    <source>
        <dbReference type="Proteomes" id="UP000812013"/>
    </source>
</evidence>
<evidence type="ECO:0000256" key="1">
    <source>
        <dbReference type="SAM" id="MobiDB-lite"/>
    </source>
</evidence>
<sequence length="154" mass="15992">MGSDSGSTHTGGGAAVVGGDGAERTHRRQRAVAASAALPAGIMVLWAMVAQFDLLVAPLFFLFVVCLCIPSISDRDVFRAVCLLAGLAVFALSVLGFVLGFFLLTPSATLLLLARGADPRRRPGLAACWTLCSVCVHVLFLALAVACAYGVARE</sequence>
<protein>
    <submittedName>
        <fullName evidence="3">Uncharacterized protein</fullName>
    </submittedName>
</protein>
<keyword evidence="2" id="KW-0472">Membrane</keyword>
<reference evidence="3 4" key="1">
    <citation type="submission" date="2019-12" db="EMBL/GenBank/DDBJ databases">
        <title>Genome sequence of Streptomyces bambusae.</title>
        <authorList>
            <person name="Bansal K."/>
            <person name="Choksket S."/>
            <person name="Korpole S."/>
            <person name="Patil P.B."/>
        </authorList>
    </citation>
    <scope>NUCLEOTIDE SEQUENCE [LARGE SCALE GENOMIC DNA]</scope>
    <source>
        <strain evidence="3 4">SK60</strain>
    </source>
</reference>
<evidence type="ECO:0000313" key="3">
    <source>
        <dbReference type="EMBL" id="MBW5482673.1"/>
    </source>
</evidence>
<feature type="transmembrane region" description="Helical" evidence="2">
    <location>
        <begin position="55"/>
        <end position="73"/>
    </location>
</feature>
<evidence type="ECO:0000256" key="2">
    <source>
        <dbReference type="SAM" id="Phobius"/>
    </source>
</evidence>
<comment type="caution">
    <text evidence="3">The sequence shown here is derived from an EMBL/GenBank/DDBJ whole genome shotgun (WGS) entry which is preliminary data.</text>
</comment>
<gene>
    <name evidence="3" type="ORF">GPJ59_12450</name>
</gene>
<dbReference type="RefSeq" id="WP_219667146.1">
    <property type="nucleotide sequence ID" value="NZ_WTFF01000068.1"/>
</dbReference>
<feature type="compositionally biased region" description="Gly residues" evidence="1">
    <location>
        <begin position="9"/>
        <end position="20"/>
    </location>
</feature>
<feature type="transmembrane region" description="Helical" evidence="2">
    <location>
        <begin position="124"/>
        <end position="152"/>
    </location>
</feature>
<name>A0ABS6Z634_9ACTN</name>
<proteinExistence type="predicted"/>
<feature type="region of interest" description="Disordered" evidence="1">
    <location>
        <begin position="1"/>
        <end position="22"/>
    </location>
</feature>